<organism evidence="3 4">
    <name type="scientific">Paraherbaspirillum soli</name>
    <dbReference type="NCBI Taxonomy" id="631222"/>
    <lineage>
        <taxon>Bacteria</taxon>
        <taxon>Pseudomonadati</taxon>
        <taxon>Pseudomonadota</taxon>
        <taxon>Betaproteobacteria</taxon>
        <taxon>Burkholderiales</taxon>
        <taxon>Oxalobacteraceae</taxon>
        <taxon>Paraherbaspirillum</taxon>
    </lineage>
</organism>
<evidence type="ECO:0000259" key="2">
    <source>
        <dbReference type="PROSITE" id="PS50801"/>
    </source>
</evidence>
<proteinExistence type="predicted"/>
<keyword evidence="4" id="KW-1185">Reference proteome</keyword>
<evidence type="ECO:0000256" key="1">
    <source>
        <dbReference type="SAM" id="MobiDB-lite"/>
    </source>
</evidence>
<evidence type="ECO:0000313" key="3">
    <source>
        <dbReference type="EMBL" id="MFC5472366.1"/>
    </source>
</evidence>
<feature type="compositionally biased region" description="Polar residues" evidence="1">
    <location>
        <begin position="23"/>
        <end position="32"/>
    </location>
</feature>
<dbReference type="Pfam" id="PF01740">
    <property type="entry name" value="STAS"/>
    <property type="match status" value="1"/>
</dbReference>
<dbReference type="CDD" id="cd07043">
    <property type="entry name" value="STAS_anti-anti-sigma_factors"/>
    <property type="match status" value="1"/>
</dbReference>
<dbReference type="PROSITE" id="PS50801">
    <property type="entry name" value="STAS"/>
    <property type="match status" value="1"/>
</dbReference>
<name>A0ABW0M691_9BURK</name>
<dbReference type="SUPFAM" id="SSF52091">
    <property type="entry name" value="SpoIIaa-like"/>
    <property type="match status" value="2"/>
</dbReference>
<feature type="domain" description="STAS" evidence="2">
    <location>
        <begin position="226"/>
        <end position="332"/>
    </location>
</feature>
<dbReference type="InterPro" id="IPR036513">
    <property type="entry name" value="STAS_dom_sf"/>
</dbReference>
<gene>
    <name evidence="3" type="ORF">ACFPM8_00195</name>
</gene>
<feature type="region of interest" description="Disordered" evidence="1">
    <location>
        <begin position="1"/>
        <end position="44"/>
    </location>
</feature>
<evidence type="ECO:0000313" key="4">
    <source>
        <dbReference type="Proteomes" id="UP001596045"/>
    </source>
</evidence>
<protein>
    <submittedName>
        <fullName evidence="3">STAS domain-containing protein</fullName>
    </submittedName>
</protein>
<sequence>MGIFSLFGKNNRPSGHPQKEDTSPATADNQIPIQYGESPERLTNSTTLRGDAVSRTATALKIDAIESEMSSEFVHIPASSKSASDLNPAPPNTMQGQNTIPLALPVMSRATDFLDNESKSGSIEVSVSDTPEVIEEAAVLFASDQAGIAEQFLQNAIAEDNLGSSTHVVWWMLLDLYQITGKQQEFDNLSVDFANKFETSPPTWAETLTLNPTSKSQEPVTTTPAIAFSGKLDANISKQLERAQKLSASNSVLRLEFTRVTSVDPIGCGLLLRMLKKLQKPGLDLILVGATELADRIREILQVGRRDETAAPWLLLLEILHLLNLEHAYEDASIDYSITFEVSPPPFIAPKTKITTAAEDIAQATSIPDSNSLPMPALIEGRTEDLLTRIQFHANTYSPAIIDCSRLVRVDFSAAGELLNGLTQIAGNGNAIEFHDVNHLVTALFRVMGIQDVVRVIPRKN</sequence>
<dbReference type="RefSeq" id="WP_378993729.1">
    <property type="nucleotide sequence ID" value="NZ_JBHSMT010000001.1"/>
</dbReference>
<reference evidence="4" key="1">
    <citation type="journal article" date="2019" name="Int. J. Syst. Evol. Microbiol.">
        <title>The Global Catalogue of Microorganisms (GCM) 10K type strain sequencing project: providing services to taxonomists for standard genome sequencing and annotation.</title>
        <authorList>
            <consortium name="The Broad Institute Genomics Platform"/>
            <consortium name="The Broad Institute Genome Sequencing Center for Infectious Disease"/>
            <person name="Wu L."/>
            <person name="Ma J."/>
        </authorList>
    </citation>
    <scope>NUCLEOTIDE SEQUENCE [LARGE SCALE GENOMIC DNA]</scope>
    <source>
        <strain evidence="4">JCM 17066</strain>
    </source>
</reference>
<dbReference type="Proteomes" id="UP001596045">
    <property type="component" value="Unassembled WGS sequence"/>
</dbReference>
<dbReference type="EMBL" id="JBHSMT010000001">
    <property type="protein sequence ID" value="MFC5472366.1"/>
    <property type="molecule type" value="Genomic_DNA"/>
</dbReference>
<dbReference type="Gene3D" id="3.30.750.24">
    <property type="entry name" value="STAS domain"/>
    <property type="match status" value="2"/>
</dbReference>
<dbReference type="InterPro" id="IPR002645">
    <property type="entry name" value="STAS_dom"/>
</dbReference>
<comment type="caution">
    <text evidence="3">The sequence shown here is derived from an EMBL/GenBank/DDBJ whole genome shotgun (WGS) entry which is preliminary data.</text>
</comment>
<accession>A0ABW0M691</accession>